<dbReference type="OrthoDB" id="4500473at2759"/>
<dbReference type="Proteomes" id="UP000813444">
    <property type="component" value="Unassembled WGS sequence"/>
</dbReference>
<organism evidence="1 2">
    <name type="scientific">Stachybotrys elegans</name>
    <dbReference type="NCBI Taxonomy" id="80388"/>
    <lineage>
        <taxon>Eukaryota</taxon>
        <taxon>Fungi</taxon>
        <taxon>Dikarya</taxon>
        <taxon>Ascomycota</taxon>
        <taxon>Pezizomycotina</taxon>
        <taxon>Sordariomycetes</taxon>
        <taxon>Hypocreomycetidae</taxon>
        <taxon>Hypocreales</taxon>
        <taxon>Stachybotryaceae</taxon>
        <taxon>Stachybotrys</taxon>
    </lineage>
</organism>
<proteinExistence type="predicted"/>
<dbReference type="AlphaFoldDB" id="A0A8K0SD56"/>
<comment type="caution">
    <text evidence="1">The sequence shown here is derived from an EMBL/GenBank/DDBJ whole genome shotgun (WGS) entry which is preliminary data.</text>
</comment>
<evidence type="ECO:0000313" key="2">
    <source>
        <dbReference type="Proteomes" id="UP000813444"/>
    </source>
</evidence>
<sequence length="244" mass="27945">MSIPPGTFFPVYPTGYDSEGLIQLGQIITDSENPFERLAKPLPLEESFKLRYNTITKESKDGDMQTSDHSNDVLAAELQITKKLPFYNMSSTTTTHMMFGIMETQYIEVSEGPESQSYLDRTSNIPEIERLLRKHHLIGKSLYMITGLKIVKGTSRVVYDDRSASHRGLEFKSRFLQARALNRSIQNSTEEMTLSSPHVIAYSLRRLRVSWRSRKLVLDKTRIRSWFSAAKTDEPDVSETAKEK</sequence>
<reference evidence="1" key="1">
    <citation type="journal article" date="2021" name="Nat. Commun.">
        <title>Genetic determinants of endophytism in the Arabidopsis root mycobiome.</title>
        <authorList>
            <person name="Mesny F."/>
            <person name="Miyauchi S."/>
            <person name="Thiergart T."/>
            <person name="Pickel B."/>
            <person name="Atanasova L."/>
            <person name="Karlsson M."/>
            <person name="Huettel B."/>
            <person name="Barry K.W."/>
            <person name="Haridas S."/>
            <person name="Chen C."/>
            <person name="Bauer D."/>
            <person name="Andreopoulos W."/>
            <person name="Pangilinan J."/>
            <person name="LaButti K."/>
            <person name="Riley R."/>
            <person name="Lipzen A."/>
            <person name="Clum A."/>
            <person name="Drula E."/>
            <person name="Henrissat B."/>
            <person name="Kohler A."/>
            <person name="Grigoriev I.V."/>
            <person name="Martin F.M."/>
            <person name="Hacquard S."/>
        </authorList>
    </citation>
    <scope>NUCLEOTIDE SEQUENCE</scope>
    <source>
        <strain evidence="1">MPI-CAGE-CH-0235</strain>
    </source>
</reference>
<dbReference type="EMBL" id="JAGPNK010000024">
    <property type="protein sequence ID" value="KAH7304290.1"/>
    <property type="molecule type" value="Genomic_DNA"/>
</dbReference>
<accession>A0A8K0SD56</accession>
<keyword evidence="2" id="KW-1185">Reference proteome</keyword>
<protein>
    <submittedName>
        <fullName evidence="1">Uncharacterized protein</fullName>
    </submittedName>
</protein>
<name>A0A8K0SD56_9HYPO</name>
<gene>
    <name evidence="1" type="ORF">B0I35DRAFT_484580</name>
</gene>
<evidence type="ECO:0000313" key="1">
    <source>
        <dbReference type="EMBL" id="KAH7304290.1"/>
    </source>
</evidence>